<evidence type="ECO:0000313" key="3">
    <source>
        <dbReference type="Proteomes" id="UP000262583"/>
    </source>
</evidence>
<proteinExistence type="predicted"/>
<gene>
    <name evidence="2" type="ORF">BRCON_1676</name>
</gene>
<feature type="region of interest" description="Disordered" evidence="1">
    <location>
        <begin position="58"/>
        <end position="78"/>
    </location>
</feature>
<dbReference type="EMBL" id="CP030759">
    <property type="protein sequence ID" value="AXA36453.1"/>
    <property type="molecule type" value="Genomic_DNA"/>
</dbReference>
<feature type="compositionally biased region" description="Basic and acidic residues" evidence="1">
    <location>
        <begin position="58"/>
        <end position="72"/>
    </location>
</feature>
<evidence type="ECO:0000256" key="1">
    <source>
        <dbReference type="SAM" id="MobiDB-lite"/>
    </source>
</evidence>
<dbReference type="KEGG" id="schv:BRCON_1676"/>
<reference evidence="2 3" key="1">
    <citation type="submission" date="2018-05" db="EMBL/GenBank/DDBJ databases">
        <title>A metagenomic window into the 2 km-deep terrestrial subsurface aquifer revealed taxonomically and functionally diverse microbial community comprising novel uncultured bacterial lineages.</title>
        <authorList>
            <person name="Kadnikov V.V."/>
            <person name="Mardanov A.V."/>
            <person name="Beletsky A.V."/>
            <person name="Banks D."/>
            <person name="Pimenov N.V."/>
            <person name="Frank Y.A."/>
            <person name="Karnachuk O.V."/>
            <person name="Ravin N.V."/>
        </authorList>
    </citation>
    <scope>NUCLEOTIDE SEQUENCE [LARGE SCALE GENOMIC DNA]</scope>
    <source>
        <strain evidence="2">BY</strain>
    </source>
</reference>
<protein>
    <submittedName>
        <fullName evidence="2">Uncharacterized protein</fullName>
    </submittedName>
</protein>
<dbReference type="Proteomes" id="UP000262583">
    <property type="component" value="Chromosome"/>
</dbReference>
<dbReference type="AlphaFoldDB" id="A0A2Z4Y7Q1"/>
<name>A0A2Z4Y7Q1_SUMC1</name>
<organism evidence="2 3">
    <name type="scientific">Sumerlaea chitinivorans</name>
    <dbReference type="NCBI Taxonomy" id="2250252"/>
    <lineage>
        <taxon>Bacteria</taxon>
        <taxon>Candidatus Sumerlaeota</taxon>
        <taxon>Candidatus Sumerlaeia</taxon>
        <taxon>Candidatus Sumerlaeales</taxon>
        <taxon>Candidatus Sumerlaeaceae</taxon>
        <taxon>Candidatus Sumerlaea</taxon>
    </lineage>
</organism>
<evidence type="ECO:0000313" key="2">
    <source>
        <dbReference type="EMBL" id="AXA36453.1"/>
    </source>
</evidence>
<sequence length="78" mass="9193">MNKRLDTPEGRELIFRIQLAQRIIEPEATPMMAVHNVDELEIPEATVRDPYSMQWDKEAAQYEEQRSDEKNPKVLPQK</sequence>
<accession>A0A2Z4Y7Q1</accession>